<organism evidence="3 4">
    <name type="scientific">Mycolicibacterium gilvum</name>
    <dbReference type="NCBI Taxonomy" id="1804"/>
    <lineage>
        <taxon>Bacteria</taxon>
        <taxon>Bacillati</taxon>
        <taxon>Actinomycetota</taxon>
        <taxon>Actinomycetes</taxon>
        <taxon>Mycobacteriales</taxon>
        <taxon>Mycobacteriaceae</taxon>
        <taxon>Mycolicibacterium</taxon>
    </lineage>
</organism>
<dbReference type="SUPFAM" id="SSF52091">
    <property type="entry name" value="SpoIIaa-like"/>
    <property type="match status" value="1"/>
</dbReference>
<dbReference type="CDD" id="cd07043">
    <property type="entry name" value="STAS_anti-anti-sigma_factors"/>
    <property type="match status" value="1"/>
</dbReference>
<dbReference type="EMBL" id="UGQM01000001">
    <property type="protein sequence ID" value="STZ43681.1"/>
    <property type="molecule type" value="Genomic_DNA"/>
</dbReference>
<accession>A0A378SM33</accession>
<evidence type="ECO:0000259" key="2">
    <source>
        <dbReference type="PROSITE" id="PS50801"/>
    </source>
</evidence>
<dbReference type="Pfam" id="PF01740">
    <property type="entry name" value="STAS"/>
    <property type="match status" value="1"/>
</dbReference>
<feature type="domain" description="STAS" evidence="2">
    <location>
        <begin position="22"/>
        <end position="122"/>
    </location>
</feature>
<dbReference type="CDD" id="cd16936">
    <property type="entry name" value="HATPase_RsbW-like"/>
    <property type="match status" value="1"/>
</dbReference>
<feature type="region of interest" description="Disordered" evidence="1">
    <location>
        <begin position="1"/>
        <end position="21"/>
    </location>
</feature>
<proteinExistence type="predicted"/>
<dbReference type="PROSITE" id="PS50801">
    <property type="entry name" value="STAS"/>
    <property type="match status" value="1"/>
</dbReference>
<protein>
    <submittedName>
        <fullName evidence="3">Anti-sigma-factor antagonist</fullName>
    </submittedName>
</protein>
<dbReference type="InterPro" id="IPR050267">
    <property type="entry name" value="Anti-sigma-factor_SerPK"/>
</dbReference>
<gene>
    <name evidence="3" type="ORF">NCTC10742_02911</name>
</gene>
<feature type="compositionally biased region" description="Polar residues" evidence="1">
    <location>
        <begin position="1"/>
        <end position="11"/>
    </location>
</feature>
<reference evidence="3 4" key="1">
    <citation type="submission" date="2018-06" db="EMBL/GenBank/DDBJ databases">
        <authorList>
            <consortium name="Pathogen Informatics"/>
            <person name="Doyle S."/>
        </authorList>
    </citation>
    <scope>NUCLEOTIDE SEQUENCE [LARGE SCALE GENOMIC DNA]</scope>
    <source>
        <strain evidence="3 4">NCTC10742</strain>
    </source>
</reference>
<dbReference type="InterPro" id="IPR036890">
    <property type="entry name" value="HATPase_C_sf"/>
</dbReference>
<dbReference type="RefSeq" id="WP_172527774.1">
    <property type="nucleotide sequence ID" value="NZ_JACKST010000149.1"/>
</dbReference>
<dbReference type="InterPro" id="IPR036513">
    <property type="entry name" value="STAS_dom_sf"/>
</dbReference>
<dbReference type="Gene3D" id="3.30.565.10">
    <property type="entry name" value="Histidine kinase-like ATPase, C-terminal domain"/>
    <property type="match status" value="1"/>
</dbReference>
<dbReference type="AlphaFoldDB" id="A0A378SM33"/>
<evidence type="ECO:0000256" key="1">
    <source>
        <dbReference type="SAM" id="MobiDB-lite"/>
    </source>
</evidence>
<dbReference type="PANTHER" id="PTHR35526">
    <property type="entry name" value="ANTI-SIGMA-F FACTOR RSBW-RELATED"/>
    <property type="match status" value="1"/>
</dbReference>
<dbReference type="InterPro" id="IPR002645">
    <property type="entry name" value="STAS_dom"/>
</dbReference>
<dbReference type="Proteomes" id="UP000254291">
    <property type="component" value="Unassembled WGS sequence"/>
</dbReference>
<sequence length="252" mass="27047">MVERSSTVQVSATPGPGGGTALTITGTLDGSTYHEVRDSIIKAALEEPDAVIVDVSGLEAPSESAWKAITSAHWHVRRWPHVPILLVCDEPARRAAITRNGVTRHVRLHPDHTSAARCVAAPTWTRRRADVELDAGADCLQVMREVLARRLSEWGRPDMTLAASTVATVLVENVLEHTESRPTLIVETAGDFVAVAVSDENRIPPARREDPGTGAHTVSGLAIVTALSHAWGCTPTTTGKTVWALLAPENQF</sequence>
<evidence type="ECO:0000313" key="3">
    <source>
        <dbReference type="EMBL" id="STZ43681.1"/>
    </source>
</evidence>
<dbReference type="PANTHER" id="PTHR35526:SF3">
    <property type="entry name" value="ANTI-SIGMA-F FACTOR RSBW"/>
    <property type="match status" value="1"/>
</dbReference>
<name>A0A378SM33_9MYCO</name>
<evidence type="ECO:0000313" key="4">
    <source>
        <dbReference type="Proteomes" id="UP000254291"/>
    </source>
</evidence>
<dbReference type="Gene3D" id="3.30.750.24">
    <property type="entry name" value="STAS domain"/>
    <property type="match status" value="1"/>
</dbReference>